<gene>
    <name evidence="2" type="ORF">I8531_004044</name>
</gene>
<reference evidence="2" key="2">
    <citation type="submission" date="2020-10" db="EMBL/GenBank/DDBJ databases">
        <authorList>
            <consortium name="NCBI Pathogen Detection Project"/>
        </authorList>
    </citation>
    <scope>NUCLEOTIDE SEQUENCE</scope>
    <source>
        <strain evidence="2">CAVp300</strain>
    </source>
</reference>
<dbReference type="Proteomes" id="UP000867740">
    <property type="component" value="Unassembled WGS sequence"/>
</dbReference>
<reference evidence="2" key="1">
    <citation type="journal article" date="2018" name="Genome Biol.">
        <title>SKESA: strategic k-mer extension for scrupulous assemblies.</title>
        <authorList>
            <person name="Souvorov A."/>
            <person name="Agarwala R."/>
            <person name="Lipman D.J."/>
        </authorList>
    </citation>
    <scope>NUCLEOTIDE SEQUENCE</scope>
    <source>
        <strain evidence="2">CAVp300</strain>
    </source>
</reference>
<name>A0A9P3TE66_KLUIN</name>
<dbReference type="EMBL" id="DACSUM010000039">
    <property type="protein sequence ID" value="HAT3583695.1"/>
    <property type="molecule type" value="Genomic_DNA"/>
</dbReference>
<dbReference type="RefSeq" id="WP_047372711.1">
    <property type="nucleotide sequence ID" value="NZ_CABMNU010000005.1"/>
</dbReference>
<evidence type="ECO:0000313" key="3">
    <source>
        <dbReference type="Proteomes" id="UP000867740"/>
    </source>
</evidence>
<feature type="domain" description="STY4199-like HEPN" evidence="1">
    <location>
        <begin position="1"/>
        <end position="281"/>
    </location>
</feature>
<protein>
    <recommendedName>
        <fullName evidence="1">STY4199-like HEPN domain-containing protein</fullName>
    </recommendedName>
</protein>
<proteinExistence type="predicted"/>
<evidence type="ECO:0000259" key="1">
    <source>
        <dbReference type="Pfam" id="PF18729"/>
    </source>
</evidence>
<dbReference type="AlphaFoldDB" id="A0A9P3TE66"/>
<sequence>MTHISSQSLGEQFEQCTGIIRQASIEILMLLNVHFDEGKDPRWFLEQLDIARLSLGGWGAVAKRLRLNDSELTQFTLQLRHLQQLVPYYEKGQNVTENQLIVALRFVRMLEHLRAKQPLLTYATTLNADKEGQLQGLKQLRALELMLKSLVTNAWPDALRLSNHLKTRFGADCVRRWLKIGDRNDVLSGMLFSELALLLIDKKEFSQHYARLFNDSPVLSLFLEPRKTLQTFLDDIRQIRSAVVAGQPLTSNQLMLLDNYFPQIAGPVQRAWDDGRIQINPASLLEEAEDDLDTFWEQARKKDRAAGGDAMQIRDGIERPDKRAARSREEREQILTKALWGAVGVAVLVIVAGAFWLFSDASSVSAPLADQGRITVPISQDKEKATPKEELTKMGISRDEGNFRSAIDRNDTRVVSLFLRTGMSWKLSWTEQAMANDYTDVLEMLLRYRLQMDENRPCRRFIENMAHEMSSGTKLTSLRKNYLQAFCTSEPVVRRQRYEMEQAQLRYEAAPDDNSKKWADIQSAIYDAID</sequence>
<dbReference type="Pfam" id="PF18729">
    <property type="entry name" value="HEPN_STY4199"/>
    <property type="match status" value="1"/>
</dbReference>
<comment type="caution">
    <text evidence="2">The sequence shown here is derived from an EMBL/GenBank/DDBJ whole genome shotgun (WGS) entry which is preliminary data.</text>
</comment>
<organism evidence="2 3">
    <name type="scientific">Kluyvera intermedia</name>
    <name type="common">Enterobacter intermedius</name>
    <dbReference type="NCBI Taxonomy" id="61648"/>
    <lineage>
        <taxon>Bacteria</taxon>
        <taxon>Pseudomonadati</taxon>
        <taxon>Pseudomonadota</taxon>
        <taxon>Gammaproteobacteria</taxon>
        <taxon>Enterobacterales</taxon>
        <taxon>Enterobacteriaceae</taxon>
        <taxon>Kluyvera</taxon>
    </lineage>
</organism>
<dbReference type="InterPro" id="IPR040816">
    <property type="entry name" value="STY4199_HEPN_dom"/>
</dbReference>
<accession>A0A9P3TE66</accession>
<evidence type="ECO:0000313" key="2">
    <source>
        <dbReference type="EMBL" id="HAT3583695.1"/>
    </source>
</evidence>